<keyword evidence="2" id="KW-1185">Reference proteome</keyword>
<gene>
    <name evidence="1" type="ORF">CSC3H3_15280</name>
</gene>
<proteinExistence type="predicted"/>
<name>A0ABM6QBH9_9PROT</name>
<organism evidence="1 2">
    <name type="scientific">Thalassospira marina</name>
    <dbReference type="NCBI Taxonomy" id="2048283"/>
    <lineage>
        <taxon>Bacteria</taxon>
        <taxon>Pseudomonadati</taxon>
        <taxon>Pseudomonadota</taxon>
        <taxon>Alphaproteobacteria</taxon>
        <taxon>Rhodospirillales</taxon>
        <taxon>Thalassospiraceae</taxon>
        <taxon>Thalassospira</taxon>
    </lineage>
</organism>
<sequence>MSFPDFISEKRRLTILRYLTEENGYSANDSVMHSVVAHFGFSASRDVVRGDFAWLRDLGLVTVEEISSDVHSAKITQRGIDVAKGNTRVAGVARPGPGN</sequence>
<reference evidence="1 2" key="1">
    <citation type="submission" date="2017-10" db="EMBL/GenBank/DDBJ databases">
        <title>Biodiversity and function of Thalassospira species in the particle-attached aromatic-hydrocarbon-degrading consortia from the surface seawater of the China South Sea.</title>
        <authorList>
            <person name="Dong C."/>
            <person name="Liu R."/>
            <person name="Shao Z."/>
        </authorList>
    </citation>
    <scope>NUCLEOTIDE SEQUENCE [LARGE SCALE GENOMIC DNA]</scope>
    <source>
        <strain evidence="1 2">CSC3H3</strain>
    </source>
</reference>
<evidence type="ECO:0008006" key="3">
    <source>
        <dbReference type="Google" id="ProtNLM"/>
    </source>
</evidence>
<dbReference type="EMBL" id="CP024199">
    <property type="protein sequence ID" value="AUG53927.1"/>
    <property type="molecule type" value="Genomic_DNA"/>
</dbReference>
<dbReference type="RefSeq" id="WP_101285393.1">
    <property type="nucleotide sequence ID" value="NZ_CP024199.1"/>
</dbReference>
<evidence type="ECO:0000313" key="2">
    <source>
        <dbReference type="Proteomes" id="UP000233458"/>
    </source>
</evidence>
<evidence type="ECO:0000313" key="1">
    <source>
        <dbReference type="EMBL" id="AUG53927.1"/>
    </source>
</evidence>
<dbReference type="Proteomes" id="UP000233458">
    <property type="component" value="Chromosome"/>
</dbReference>
<accession>A0ABM6QBH9</accession>
<protein>
    <recommendedName>
        <fullName evidence="3">ArsR family transcriptional regulator</fullName>
    </recommendedName>
</protein>